<protein>
    <submittedName>
        <fullName evidence="5">AraC family transcriptional regulator ligand-binding domain-containing protein</fullName>
    </submittedName>
</protein>
<evidence type="ECO:0000256" key="2">
    <source>
        <dbReference type="ARBA" id="ARBA00023125"/>
    </source>
</evidence>
<keyword evidence="1" id="KW-0805">Transcription regulation</keyword>
<keyword evidence="3" id="KW-0804">Transcription</keyword>
<dbReference type="Pfam" id="PF12833">
    <property type="entry name" value="HTH_18"/>
    <property type="match status" value="1"/>
</dbReference>
<evidence type="ECO:0000256" key="1">
    <source>
        <dbReference type="ARBA" id="ARBA00023015"/>
    </source>
</evidence>
<keyword evidence="2" id="KW-0238">DNA-binding</keyword>
<dbReference type="InterPro" id="IPR032687">
    <property type="entry name" value="AraC-type_N"/>
</dbReference>
<dbReference type="InterPro" id="IPR018060">
    <property type="entry name" value="HTH_AraC"/>
</dbReference>
<dbReference type="Pfam" id="PF12625">
    <property type="entry name" value="Arabinose_bd"/>
    <property type="match status" value="1"/>
</dbReference>
<dbReference type="PANTHER" id="PTHR47894:SF1">
    <property type="entry name" value="HTH-TYPE TRANSCRIPTIONAL REGULATOR VQSM"/>
    <property type="match status" value="1"/>
</dbReference>
<reference evidence="5" key="2">
    <citation type="submission" date="2021-04" db="EMBL/GenBank/DDBJ databases">
        <title>Isolation and genomic analysis of the ibuprofen-degrading bacterium Sphingomonas strain MPO218.</title>
        <authorList>
            <person name="Aulestia M."/>
            <person name="Flores A."/>
            <person name="Mangas E.L."/>
            <person name="Perez-Pulido A.J."/>
            <person name="Santero E."/>
            <person name="Camacho E.M."/>
        </authorList>
    </citation>
    <scope>NUCLEOTIDE SEQUENCE</scope>
    <source>
        <strain evidence="5">MPO218</strain>
    </source>
</reference>
<dbReference type="Proteomes" id="UP000664914">
    <property type="component" value="Chromosome"/>
</dbReference>
<evidence type="ECO:0000313" key="5">
    <source>
        <dbReference type="EMBL" id="QTH21236.1"/>
    </source>
</evidence>
<gene>
    <name evidence="5" type="ORF">HRJ34_23435</name>
</gene>
<dbReference type="GO" id="GO:0003700">
    <property type="term" value="F:DNA-binding transcription factor activity"/>
    <property type="evidence" value="ECO:0007669"/>
    <property type="project" value="InterPro"/>
</dbReference>
<dbReference type="EMBL" id="CP059319">
    <property type="protein sequence ID" value="QTH21236.1"/>
    <property type="molecule type" value="Genomic_DNA"/>
</dbReference>
<dbReference type="InterPro" id="IPR009057">
    <property type="entry name" value="Homeodomain-like_sf"/>
</dbReference>
<dbReference type="SMART" id="SM00342">
    <property type="entry name" value="HTH_ARAC"/>
    <property type="match status" value="1"/>
</dbReference>
<dbReference type="PROSITE" id="PS01124">
    <property type="entry name" value="HTH_ARAC_FAMILY_2"/>
    <property type="match status" value="1"/>
</dbReference>
<evidence type="ECO:0000256" key="3">
    <source>
        <dbReference type="ARBA" id="ARBA00023163"/>
    </source>
</evidence>
<dbReference type="GO" id="GO:0005829">
    <property type="term" value="C:cytosol"/>
    <property type="evidence" value="ECO:0007669"/>
    <property type="project" value="TreeGrafter"/>
</dbReference>
<feature type="domain" description="HTH araC/xylS-type" evidence="4">
    <location>
        <begin position="246"/>
        <end position="346"/>
    </location>
</feature>
<dbReference type="Gene3D" id="1.10.10.60">
    <property type="entry name" value="Homeodomain-like"/>
    <property type="match status" value="1"/>
</dbReference>
<proteinExistence type="predicted"/>
<accession>A0A975D2W2</accession>
<sequence length="350" mass="40033">MGKHKHVSRLRCEEVPVDLLIALLGCVAKAGGSADGILRDAGATYRFRELKRRRNCTIAEFTRANRLCNEYLRGHILATTGCPTLNEQQFYLLAKCLAACSDLEEALRTTAAFFAMFEGRIGEAHFEVRGERVHLHINPPRREKNEAGFLVDIYGYAILQIFLGWLLDEQPIFDAVDLIYPQPARESVHLGLFDCPIRFGQPSNRFSFRSDLLSQPVVRDQASLMKLLADFPFNLMLDEEQRKLCDRVYTAMMNSYMRSHMLPTIDDVAKLFRTSTWTLRRRLTEEGTAYSSIKKKCQLNLATEFLKRSEMTIDEIADIANFSDANAFRRAFHQWTGCSPTAYRKELLAV</sequence>
<name>A0A975D2W2_9SPHN</name>
<reference evidence="5" key="1">
    <citation type="submission" date="2020-07" db="EMBL/GenBank/DDBJ databases">
        <authorList>
            <person name="Camacho E."/>
        </authorList>
    </citation>
    <scope>NUCLEOTIDE SEQUENCE</scope>
    <source>
        <strain evidence="5">MPO218</strain>
    </source>
</reference>
<dbReference type="PANTHER" id="PTHR47894">
    <property type="entry name" value="HTH-TYPE TRANSCRIPTIONAL REGULATOR GADX"/>
    <property type="match status" value="1"/>
</dbReference>
<evidence type="ECO:0000259" key="4">
    <source>
        <dbReference type="PROSITE" id="PS01124"/>
    </source>
</evidence>
<organism evidence="5 6">
    <name type="scientific">Rhizorhabdus wittichii</name>
    <dbReference type="NCBI Taxonomy" id="160791"/>
    <lineage>
        <taxon>Bacteria</taxon>
        <taxon>Pseudomonadati</taxon>
        <taxon>Pseudomonadota</taxon>
        <taxon>Alphaproteobacteria</taxon>
        <taxon>Sphingomonadales</taxon>
        <taxon>Sphingomonadaceae</taxon>
        <taxon>Rhizorhabdus</taxon>
    </lineage>
</organism>
<dbReference type="SUPFAM" id="SSF46689">
    <property type="entry name" value="Homeodomain-like"/>
    <property type="match status" value="1"/>
</dbReference>
<evidence type="ECO:0000313" key="6">
    <source>
        <dbReference type="Proteomes" id="UP000664914"/>
    </source>
</evidence>
<dbReference type="RefSeq" id="WP_011952884.1">
    <property type="nucleotide sequence ID" value="NZ_CP059319.1"/>
</dbReference>
<dbReference type="GO" id="GO:0000976">
    <property type="term" value="F:transcription cis-regulatory region binding"/>
    <property type="evidence" value="ECO:0007669"/>
    <property type="project" value="TreeGrafter"/>
</dbReference>
<dbReference type="AlphaFoldDB" id="A0A975D2W2"/>
<dbReference type="OMA" id="CAADFCA"/>